<evidence type="ECO:0000313" key="7">
    <source>
        <dbReference type="EMBL" id="HIH69875.1"/>
    </source>
</evidence>
<reference evidence="7" key="1">
    <citation type="journal article" date="2020" name="bioRxiv">
        <title>A rank-normalized archaeal taxonomy based on genome phylogeny resolves widespread incomplete and uneven classifications.</title>
        <authorList>
            <person name="Rinke C."/>
            <person name="Chuvochina M."/>
            <person name="Mussig A.J."/>
            <person name="Chaumeil P.-A."/>
            <person name="Waite D.W."/>
            <person name="Whitman W.B."/>
            <person name="Parks D.H."/>
            <person name="Hugenholtz P."/>
        </authorList>
    </citation>
    <scope>NUCLEOTIDE SEQUENCE</scope>
    <source>
        <strain evidence="7">UBA12518</strain>
    </source>
</reference>
<dbReference type="Pfam" id="PF14464">
    <property type="entry name" value="Prok-JAB"/>
    <property type="match status" value="1"/>
</dbReference>
<keyword evidence="5" id="KW-0482">Metalloprotease</keyword>
<evidence type="ECO:0000256" key="1">
    <source>
        <dbReference type="ARBA" id="ARBA00022670"/>
    </source>
</evidence>
<sequence>MAFWRKKKQKERIWAIEEEALQFILEASRSTHPREFAGLLSAREGVITECILLPGTISSEMSAVLQLYMLPNIGYAGSVHSHPVPDTTPSEEDLALFSRTGSVHIIVGFPYTPDSWRCYDRAGNPRELEVVRTQA</sequence>
<comment type="caution">
    <text evidence="7">The sequence shown here is derived from an EMBL/GenBank/DDBJ whole genome shotgun (WGS) entry which is preliminary data.</text>
</comment>
<dbReference type="GO" id="GO:0006508">
    <property type="term" value="P:proteolysis"/>
    <property type="evidence" value="ECO:0007669"/>
    <property type="project" value="UniProtKB-KW"/>
</dbReference>
<dbReference type="CDD" id="cd08072">
    <property type="entry name" value="MPN_archaeal"/>
    <property type="match status" value="1"/>
</dbReference>
<dbReference type="GO" id="GO:0046872">
    <property type="term" value="F:metal ion binding"/>
    <property type="evidence" value="ECO:0007669"/>
    <property type="project" value="UniProtKB-KW"/>
</dbReference>
<keyword evidence="1 7" id="KW-0645">Protease</keyword>
<organism evidence="7 8">
    <name type="scientific">Methermicoccus shengliensis</name>
    <dbReference type="NCBI Taxonomy" id="660064"/>
    <lineage>
        <taxon>Archaea</taxon>
        <taxon>Methanobacteriati</taxon>
        <taxon>Methanobacteriota</taxon>
        <taxon>Stenosarchaea group</taxon>
        <taxon>Methanomicrobia</taxon>
        <taxon>Methanosarcinales</taxon>
        <taxon>Methermicoccaceae</taxon>
        <taxon>Methermicoccus</taxon>
    </lineage>
</organism>
<keyword evidence="2" id="KW-0479">Metal-binding</keyword>
<proteinExistence type="predicted"/>
<keyword evidence="3" id="KW-0378">Hydrolase</keyword>
<dbReference type="Proteomes" id="UP000600363">
    <property type="component" value="Unassembled WGS sequence"/>
</dbReference>
<dbReference type="PROSITE" id="PS50249">
    <property type="entry name" value="MPN"/>
    <property type="match status" value="1"/>
</dbReference>
<dbReference type="InterPro" id="IPR037518">
    <property type="entry name" value="MPN"/>
</dbReference>
<feature type="domain" description="MPN" evidence="6">
    <location>
        <begin position="14"/>
        <end position="134"/>
    </location>
</feature>
<name>A0A832W043_9EURY</name>
<dbReference type="InterPro" id="IPR028090">
    <property type="entry name" value="JAB_dom_prok"/>
</dbReference>
<evidence type="ECO:0000256" key="4">
    <source>
        <dbReference type="ARBA" id="ARBA00022833"/>
    </source>
</evidence>
<dbReference type="GO" id="GO:0008237">
    <property type="term" value="F:metallopeptidase activity"/>
    <property type="evidence" value="ECO:0007669"/>
    <property type="project" value="UniProtKB-KW"/>
</dbReference>
<dbReference type="EMBL" id="DUIH01000014">
    <property type="protein sequence ID" value="HIH69875.1"/>
    <property type="molecule type" value="Genomic_DNA"/>
</dbReference>
<evidence type="ECO:0000313" key="8">
    <source>
        <dbReference type="Proteomes" id="UP000600363"/>
    </source>
</evidence>
<dbReference type="Gene3D" id="3.40.140.10">
    <property type="entry name" value="Cytidine Deaminase, domain 2"/>
    <property type="match status" value="1"/>
</dbReference>
<evidence type="ECO:0000256" key="3">
    <source>
        <dbReference type="ARBA" id="ARBA00022801"/>
    </source>
</evidence>
<protein>
    <submittedName>
        <fullName evidence="7">Metal-dependent protease of the PAD1/JAB1 superfamily</fullName>
    </submittedName>
</protein>
<dbReference type="RefSeq" id="WP_042686630.1">
    <property type="nucleotide sequence ID" value="NZ_DUIH01000014.1"/>
</dbReference>
<dbReference type="AlphaFoldDB" id="A0A832W043"/>
<gene>
    <name evidence="7" type="ORF">HA299_04560</name>
</gene>
<evidence type="ECO:0000259" key="6">
    <source>
        <dbReference type="PROSITE" id="PS50249"/>
    </source>
</evidence>
<accession>A0A832W043</accession>
<evidence type="ECO:0000256" key="5">
    <source>
        <dbReference type="ARBA" id="ARBA00023049"/>
    </source>
</evidence>
<keyword evidence="4" id="KW-0862">Zinc</keyword>
<dbReference type="SUPFAM" id="SSF102712">
    <property type="entry name" value="JAB1/MPN domain"/>
    <property type="match status" value="1"/>
</dbReference>
<evidence type="ECO:0000256" key="2">
    <source>
        <dbReference type="ARBA" id="ARBA00022723"/>
    </source>
</evidence>